<dbReference type="KEGG" id="lbe:MOO44_00600"/>
<accession>A0A976X4P1</accession>
<evidence type="ECO:0000313" key="2">
    <source>
        <dbReference type="EMBL" id="UQS86173.1"/>
    </source>
</evidence>
<reference evidence="2" key="1">
    <citation type="journal article" date="2022" name="Int. J. Syst. Evol. Microbiol.">
        <title>Apilactobacillus apisilvae sp. nov., Nicolia spurrieriana gen. nov. sp. nov., Bombilactobacillus folatiphilus sp. nov. and Bombilactobacillus thymidiniphilus sp. nov., four new lactic acid bacterial isolates from stingless bees Tetragonula carbonaria and Austroplebeia australis.</title>
        <authorList>
            <person name="Oliphant S.A."/>
            <person name="Watson-Haigh N.S."/>
            <person name="Sumby K.M."/>
            <person name="Gardner J."/>
            <person name="Groom S."/>
            <person name="Jiranek V."/>
        </authorList>
    </citation>
    <scope>NUCLEOTIDE SEQUENCE</scope>
    <source>
        <strain evidence="2">SGEP1_A5</strain>
    </source>
</reference>
<dbReference type="SMART" id="SM00382">
    <property type="entry name" value="AAA"/>
    <property type="match status" value="1"/>
</dbReference>
<dbReference type="Proteomes" id="UP000831181">
    <property type="component" value="Plasmid p1unnamed"/>
</dbReference>
<dbReference type="InterPro" id="IPR027417">
    <property type="entry name" value="P-loop_NTPase"/>
</dbReference>
<dbReference type="AlphaFoldDB" id="A0A976X4P1"/>
<dbReference type="GO" id="GO:0016887">
    <property type="term" value="F:ATP hydrolysis activity"/>
    <property type="evidence" value="ECO:0007669"/>
    <property type="project" value="InterPro"/>
</dbReference>
<gene>
    <name evidence="2" type="ORF">MOO44_00600</name>
</gene>
<evidence type="ECO:0000259" key="1">
    <source>
        <dbReference type="SMART" id="SM00382"/>
    </source>
</evidence>
<keyword evidence="2" id="KW-0614">Plasmid</keyword>
<name>A0A976X4P1_9LACO</name>
<dbReference type="InterPro" id="IPR051396">
    <property type="entry name" value="Bact_Antivir_Def_Nuclease"/>
</dbReference>
<dbReference type="PANTHER" id="PTHR43581:SF4">
    <property type="entry name" value="ATP_GTP PHOSPHATASE"/>
    <property type="match status" value="1"/>
</dbReference>
<geneLocation type="plasmid" evidence="2 3">
    <name>p1unnamed</name>
</geneLocation>
<dbReference type="Gene3D" id="3.40.50.300">
    <property type="entry name" value="P-loop containing nucleotide triphosphate hydrolases"/>
    <property type="match status" value="1"/>
</dbReference>
<dbReference type="RefSeq" id="WP_260115982.1">
    <property type="nucleotide sequence ID" value="NZ_CP093360.1"/>
</dbReference>
<dbReference type="PANTHER" id="PTHR43581">
    <property type="entry name" value="ATP/GTP PHOSPHATASE"/>
    <property type="match status" value="1"/>
</dbReference>
<dbReference type="InterPro" id="IPR003593">
    <property type="entry name" value="AAA+_ATPase"/>
</dbReference>
<protein>
    <submittedName>
        <fullName evidence="2">AAA family ATPase</fullName>
    </submittedName>
</protein>
<feature type="domain" description="AAA+ ATPase" evidence="1">
    <location>
        <begin position="23"/>
        <end position="310"/>
    </location>
</feature>
<dbReference type="EMBL" id="CP093360">
    <property type="protein sequence ID" value="UQS86173.1"/>
    <property type="molecule type" value="Genomic_DNA"/>
</dbReference>
<proteinExistence type="predicted"/>
<dbReference type="SUPFAM" id="SSF52540">
    <property type="entry name" value="P-loop containing nucleoside triphosphate hydrolases"/>
    <property type="match status" value="1"/>
</dbReference>
<dbReference type="GO" id="GO:0005524">
    <property type="term" value="F:ATP binding"/>
    <property type="evidence" value="ECO:0007669"/>
    <property type="project" value="InterPro"/>
</dbReference>
<dbReference type="Pfam" id="PF13304">
    <property type="entry name" value="AAA_21"/>
    <property type="match status" value="1"/>
</dbReference>
<organism evidence="2 3">
    <name type="scientific">Nicoliella spurrieriana</name>
    <dbReference type="NCBI Taxonomy" id="2925830"/>
    <lineage>
        <taxon>Bacteria</taxon>
        <taxon>Bacillati</taxon>
        <taxon>Bacillota</taxon>
        <taxon>Bacilli</taxon>
        <taxon>Lactobacillales</taxon>
        <taxon>Lactobacillaceae</taxon>
        <taxon>Nicoliella</taxon>
    </lineage>
</organism>
<evidence type="ECO:0000313" key="3">
    <source>
        <dbReference type="Proteomes" id="UP000831181"/>
    </source>
</evidence>
<dbReference type="InterPro" id="IPR003959">
    <property type="entry name" value="ATPase_AAA_core"/>
</dbReference>
<sequence>MKISSVRIDNFRQLKNIEDFDIGNKLTVISGPNGIGKSSILSLISSSCGTKDKRIENVDFQPDFNDYFYISKNENYKDYRVFISFTEENVTFKKKIRVKNDSGSKRGIRVLPQTYKMNDDETIKAAGENLYNNLGIGATARVPLPSIYLSMSRLFPLGESNITIKDINPRNKIMKDGLSNDYRDLYNSVIPNSINSDASMDFITKEATQKTKLNMKINNTIANTQSVGQDNLSYIISAIISFYNLKMQKGDEYKGGVLCIDEIDSSLHPGALDSLISLLIEISDKLNLQIILTTHSLLVLKKIIELQNENSDDYKLVYFSDTSLPSLSKYTDYELLKSDLFDKSTFERPPLKVYCEDSFGAEVFGIFFDIINKVDPKLLSENEILQRTKLDIFPLGLGKEQLKNMRKSDKYFKKVLIVLDGDARLKNGKGYNNILDVNDTQMYPNDENTCNPHANNILYLPSFLPPELFLFELVKDYVDNPIKHTQFWNTVKSNSDTALLNISHVKKDLHIDDENVSFKPSGKNNGGLINRSIYLHENKDFQKNIINFVKKTSILVDYYKNSKDGKNQINEYYKHLIIAIKDSSNKKVSDFFN</sequence>
<keyword evidence="3" id="KW-1185">Reference proteome</keyword>